<evidence type="ECO:0000313" key="5">
    <source>
        <dbReference type="Proteomes" id="UP001270362"/>
    </source>
</evidence>
<dbReference type="SUPFAM" id="SSF48403">
    <property type="entry name" value="Ankyrin repeat"/>
    <property type="match status" value="1"/>
</dbReference>
<dbReference type="Gene3D" id="1.25.40.20">
    <property type="entry name" value="Ankyrin repeat-containing domain"/>
    <property type="match status" value="2"/>
</dbReference>
<feature type="repeat" description="ANK" evidence="3">
    <location>
        <begin position="101"/>
        <end position="134"/>
    </location>
</feature>
<dbReference type="PROSITE" id="PS50297">
    <property type="entry name" value="ANK_REP_REGION"/>
    <property type="match status" value="4"/>
</dbReference>
<reference evidence="4" key="2">
    <citation type="submission" date="2023-06" db="EMBL/GenBank/DDBJ databases">
        <authorList>
            <consortium name="Lawrence Berkeley National Laboratory"/>
            <person name="Haridas S."/>
            <person name="Hensen N."/>
            <person name="Bonometti L."/>
            <person name="Westerberg I."/>
            <person name="Brannstrom I.O."/>
            <person name="Guillou S."/>
            <person name="Cros-Aarteil S."/>
            <person name="Calhoun S."/>
            <person name="Kuo A."/>
            <person name="Mondo S."/>
            <person name="Pangilinan J."/>
            <person name="Riley R."/>
            <person name="Labutti K."/>
            <person name="Andreopoulos B."/>
            <person name="Lipzen A."/>
            <person name="Chen C."/>
            <person name="Yanf M."/>
            <person name="Daum C."/>
            <person name="Ng V."/>
            <person name="Clum A."/>
            <person name="Steindorff A."/>
            <person name="Ohm R."/>
            <person name="Martin F."/>
            <person name="Silar P."/>
            <person name="Natvig D."/>
            <person name="Lalanne C."/>
            <person name="Gautier V."/>
            <person name="Ament-Velasquez S.L."/>
            <person name="Kruys A."/>
            <person name="Hutchinson M.I."/>
            <person name="Powell A.J."/>
            <person name="Barry K."/>
            <person name="Miller A.N."/>
            <person name="Grigoriev I.V."/>
            <person name="Debuchy R."/>
            <person name="Gladieux P."/>
            <person name="Thoren M.H."/>
            <person name="Johannesson H."/>
        </authorList>
    </citation>
    <scope>NUCLEOTIDE SEQUENCE</scope>
    <source>
        <strain evidence="4">CBS 314.62</strain>
    </source>
</reference>
<dbReference type="PANTHER" id="PTHR24171">
    <property type="entry name" value="ANKYRIN REPEAT DOMAIN-CONTAINING PROTEIN 39-RELATED"/>
    <property type="match status" value="1"/>
</dbReference>
<evidence type="ECO:0000313" key="4">
    <source>
        <dbReference type="EMBL" id="KAK3682979.1"/>
    </source>
</evidence>
<proteinExistence type="predicted"/>
<dbReference type="InterPro" id="IPR036770">
    <property type="entry name" value="Ankyrin_rpt-contain_sf"/>
</dbReference>
<keyword evidence="2 3" id="KW-0040">ANK repeat</keyword>
<keyword evidence="5" id="KW-1185">Reference proteome</keyword>
<evidence type="ECO:0000256" key="2">
    <source>
        <dbReference type="ARBA" id="ARBA00023043"/>
    </source>
</evidence>
<dbReference type="InterPro" id="IPR002110">
    <property type="entry name" value="Ankyrin_rpt"/>
</dbReference>
<dbReference type="PROSITE" id="PS50088">
    <property type="entry name" value="ANK_REPEAT"/>
    <property type="match status" value="4"/>
</dbReference>
<name>A0AAE0X2F1_9PEZI</name>
<dbReference type="SMART" id="SM00248">
    <property type="entry name" value="ANK"/>
    <property type="match status" value="5"/>
</dbReference>
<feature type="repeat" description="ANK" evidence="3">
    <location>
        <begin position="67"/>
        <end position="99"/>
    </location>
</feature>
<evidence type="ECO:0000256" key="3">
    <source>
        <dbReference type="PROSITE-ProRule" id="PRU00023"/>
    </source>
</evidence>
<feature type="repeat" description="ANK" evidence="3">
    <location>
        <begin position="166"/>
        <end position="200"/>
    </location>
</feature>
<feature type="repeat" description="ANK" evidence="3">
    <location>
        <begin position="201"/>
        <end position="228"/>
    </location>
</feature>
<organism evidence="4 5">
    <name type="scientific">Podospora appendiculata</name>
    <dbReference type="NCBI Taxonomy" id="314037"/>
    <lineage>
        <taxon>Eukaryota</taxon>
        <taxon>Fungi</taxon>
        <taxon>Dikarya</taxon>
        <taxon>Ascomycota</taxon>
        <taxon>Pezizomycotina</taxon>
        <taxon>Sordariomycetes</taxon>
        <taxon>Sordariomycetidae</taxon>
        <taxon>Sordariales</taxon>
        <taxon>Podosporaceae</taxon>
        <taxon>Podospora</taxon>
    </lineage>
</organism>
<comment type="caution">
    <text evidence="4">The sequence shown here is derived from an EMBL/GenBank/DDBJ whole genome shotgun (WGS) entry which is preliminary data.</text>
</comment>
<keyword evidence="1" id="KW-0677">Repeat</keyword>
<accession>A0AAE0X2F1</accession>
<dbReference type="Pfam" id="PF12796">
    <property type="entry name" value="Ank_2"/>
    <property type="match status" value="1"/>
</dbReference>
<evidence type="ECO:0000256" key="1">
    <source>
        <dbReference type="ARBA" id="ARBA00022737"/>
    </source>
</evidence>
<feature type="non-terminal residue" evidence="4">
    <location>
        <position position="228"/>
    </location>
</feature>
<dbReference type="AlphaFoldDB" id="A0AAE0X2F1"/>
<protein>
    <submittedName>
        <fullName evidence="4">Ankyrin repeat-containing domain protein</fullName>
    </submittedName>
</protein>
<dbReference type="Pfam" id="PF00023">
    <property type="entry name" value="Ank"/>
    <property type="match status" value="1"/>
</dbReference>
<sequence>MFAKLLARDADETLDSSYYLRRILEIDEEDDIVASTIIHDSIRGTLEMRLEDAIATCPSHLNALDERGLAPLHWAIIMDNLEAVHSLMRHGAAIDIRSGPSKMAPLHYAASTYFTTAAITVLLKYGAHVDARDSMGQTALHLATYNVEKVRILLNAGATPNSTNNNGESPLYGCIRRRYANEKVLAELLRAGADVNLGDRAGNPPLMMAVLVSSAGIASFLIEMGAAV</sequence>
<dbReference type="EMBL" id="JAULSO010000005">
    <property type="protein sequence ID" value="KAK3682979.1"/>
    <property type="molecule type" value="Genomic_DNA"/>
</dbReference>
<gene>
    <name evidence="4" type="ORF">B0T22DRAFT_297848</name>
</gene>
<dbReference type="Proteomes" id="UP001270362">
    <property type="component" value="Unassembled WGS sequence"/>
</dbReference>
<reference evidence="4" key="1">
    <citation type="journal article" date="2023" name="Mol. Phylogenet. Evol.">
        <title>Genome-scale phylogeny and comparative genomics of the fungal order Sordariales.</title>
        <authorList>
            <person name="Hensen N."/>
            <person name="Bonometti L."/>
            <person name="Westerberg I."/>
            <person name="Brannstrom I.O."/>
            <person name="Guillou S."/>
            <person name="Cros-Aarteil S."/>
            <person name="Calhoun S."/>
            <person name="Haridas S."/>
            <person name="Kuo A."/>
            <person name="Mondo S."/>
            <person name="Pangilinan J."/>
            <person name="Riley R."/>
            <person name="LaButti K."/>
            <person name="Andreopoulos B."/>
            <person name="Lipzen A."/>
            <person name="Chen C."/>
            <person name="Yan M."/>
            <person name="Daum C."/>
            <person name="Ng V."/>
            <person name="Clum A."/>
            <person name="Steindorff A."/>
            <person name="Ohm R.A."/>
            <person name="Martin F."/>
            <person name="Silar P."/>
            <person name="Natvig D.O."/>
            <person name="Lalanne C."/>
            <person name="Gautier V."/>
            <person name="Ament-Velasquez S.L."/>
            <person name="Kruys A."/>
            <person name="Hutchinson M.I."/>
            <person name="Powell A.J."/>
            <person name="Barry K."/>
            <person name="Miller A.N."/>
            <person name="Grigoriev I.V."/>
            <person name="Debuchy R."/>
            <person name="Gladieux P."/>
            <person name="Hiltunen Thoren M."/>
            <person name="Johannesson H."/>
        </authorList>
    </citation>
    <scope>NUCLEOTIDE SEQUENCE</scope>
    <source>
        <strain evidence="4">CBS 314.62</strain>
    </source>
</reference>